<evidence type="ECO:0000313" key="2">
    <source>
        <dbReference type="EMBL" id="UVC16211.1"/>
    </source>
</evidence>
<accession>A0ABY5QZX8</accession>
<dbReference type="Proteomes" id="UP001058098">
    <property type="component" value="Chromosome"/>
</dbReference>
<dbReference type="EMBL" id="CP062229">
    <property type="protein sequence ID" value="UVC16211.1"/>
    <property type="molecule type" value="Genomic_DNA"/>
</dbReference>
<dbReference type="RefSeq" id="WP_258121138.1">
    <property type="nucleotide sequence ID" value="NZ_CP062229.1"/>
</dbReference>
<evidence type="ECO:0000313" key="3">
    <source>
        <dbReference type="Proteomes" id="UP001058098"/>
    </source>
</evidence>
<name>A0ABY5QZX8_9HYPH</name>
<gene>
    <name evidence="2" type="ORF">IHQ72_03235</name>
</gene>
<protein>
    <submittedName>
        <fullName evidence="2">Pilus assembly protein</fullName>
    </submittedName>
</protein>
<proteinExistence type="predicted"/>
<reference evidence="2" key="1">
    <citation type="submission" date="2020-09" db="EMBL/GenBank/DDBJ databases">
        <title>Rhizobia associated with sainfoin plants.</title>
        <authorList>
            <person name="Asharfi S."/>
            <person name="Kuzmanovic N."/>
            <person name="Bunk B."/>
            <person name="Sproeer C."/>
            <person name="Becker M."/>
            <person name="Thuenen T."/>
        </authorList>
    </citation>
    <scope>NUCLEOTIDE SEQUENCE</scope>
    <source>
        <strain evidence="2">OM4</strain>
    </source>
</reference>
<evidence type="ECO:0000259" key="1">
    <source>
        <dbReference type="Pfam" id="PF13400"/>
    </source>
</evidence>
<feature type="domain" description="Putative Flp pilus-assembly TadG-like N-terminal" evidence="1">
    <location>
        <begin position="14"/>
        <end position="56"/>
    </location>
</feature>
<sequence>MPPSASHFLRSESGSLAPILAIMLIPMTAALGFSIDYNSAVATRASMQNALDAATLSITTLPTSTSLADRQVKLQESFAANSGQGTAKLDGFVVAADGTASINASARFAMPTNFMQIAHVDTVPVAVASAVRKRPALVETTFKVDKISGYWDKSMTLYGTKFGETAANKLMKISYVHNKYGDPKGYGTSRVYTINGSTETLAQKQVCTTRTVTSFYGLPTTTITQTDSSGKKYATTCVNTMYPSTGAGAVIDVSLMDKLYLEMKIPNPNPGLGGGYLPTGTKQTLRSDDTATSDRLYIDSVEVKQGQVVDIFIAVPCGQPSTQAWEDGGNAVPAPVSNADFFYTVTGKCDFNKRPSQTVLTQ</sequence>
<dbReference type="Pfam" id="PF13400">
    <property type="entry name" value="Tad"/>
    <property type="match status" value="1"/>
</dbReference>
<organism evidence="2 3">
    <name type="scientific">Mesorhizobium onobrychidis</name>
    <dbReference type="NCBI Taxonomy" id="2775404"/>
    <lineage>
        <taxon>Bacteria</taxon>
        <taxon>Pseudomonadati</taxon>
        <taxon>Pseudomonadota</taxon>
        <taxon>Alphaproteobacteria</taxon>
        <taxon>Hyphomicrobiales</taxon>
        <taxon>Phyllobacteriaceae</taxon>
        <taxon>Mesorhizobium</taxon>
    </lineage>
</organism>
<dbReference type="InterPro" id="IPR028087">
    <property type="entry name" value="Tad_N"/>
</dbReference>
<keyword evidence="3" id="KW-1185">Reference proteome</keyword>